<organism evidence="9 10">
    <name type="scientific">Nitrosomonas marina</name>
    <dbReference type="NCBI Taxonomy" id="917"/>
    <lineage>
        <taxon>Bacteria</taxon>
        <taxon>Pseudomonadati</taxon>
        <taxon>Pseudomonadota</taxon>
        <taxon>Betaproteobacteria</taxon>
        <taxon>Nitrosomonadales</taxon>
        <taxon>Nitrosomonadaceae</taxon>
        <taxon>Nitrosomonas</taxon>
    </lineage>
</organism>
<keyword evidence="3" id="KW-0813">Transport</keyword>
<gene>
    <name evidence="9" type="ORF">SAMN05216325_11434</name>
</gene>
<evidence type="ECO:0000256" key="1">
    <source>
        <dbReference type="ARBA" id="ARBA00004651"/>
    </source>
</evidence>
<proteinExistence type="inferred from homology"/>
<keyword evidence="4" id="KW-1003">Cell membrane</keyword>
<feature type="transmembrane region" description="Helical" evidence="8">
    <location>
        <begin position="415"/>
        <end position="439"/>
    </location>
</feature>
<feature type="transmembrane region" description="Helical" evidence="8">
    <location>
        <begin position="268"/>
        <end position="288"/>
    </location>
</feature>
<dbReference type="EMBL" id="FOCP01000014">
    <property type="protein sequence ID" value="SEN33938.1"/>
    <property type="molecule type" value="Genomic_DNA"/>
</dbReference>
<accession>A0A1H8FS58</accession>
<feature type="transmembrane region" description="Helical" evidence="8">
    <location>
        <begin position="486"/>
        <end position="506"/>
    </location>
</feature>
<feature type="transmembrane region" description="Helical" evidence="8">
    <location>
        <begin position="141"/>
        <end position="158"/>
    </location>
</feature>
<evidence type="ECO:0000256" key="8">
    <source>
        <dbReference type="SAM" id="Phobius"/>
    </source>
</evidence>
<keyword evidence="6 8" id="KW-1133">Transmembrane helix</keyword>
<feature type="transmembrane region" description="Helical" evidence="8">
    <location>
        <begin position="236"/>
        <end position="256"/>
    </location>
</feature>
<evidence type="ECO:0000313" key="10">
    <source>
        <dbReference type="Proteomes" id="UP000199459"/>
    </source>
</evidence>
<evidence type="ECO:0000256" key="2">
    <source>
        <dbReference type="ARBA" id="ARBA00005658"/>
    </source>
</evidence>
<feature type="transmembrane region" description="Helical" evidence="8">
    <location>
        <begin position="179"/>
        <end position="204"/>
    </location>
</feature>
<evidence type="ECO:0000256" key="6">
    <source>
        <dbReference type="ARBA" id="ARBA00022989"/>
    </source>
</evidence>
<dbReference type="AlphaFoldDB" id="A0A1H8FS58"/>
<dbReference type="GO" id="GO:0005886">
    <property type="term" value="C:plasma membrane"/>
    <property type="evidence" value="ECO:0007669"/>
    <property type="project" value="UniProtKB-SubCell"/>
</dbReference>
<protein>
    <submittedName>
        <fullName evidence="9">Choline/carnitine/betaine transport</fullName>
    </submittedName>
</protein>
<dbReference type="Proteomes" id="UP000199459">
    <property type="component" value="Unassembled WGS sequence"/>
</dbReference>
<dbReference type="Pfam" id="PF02028">
    <property type="entry name" value="BCCT"/>
    <property type="match status" value="1"/>
</dbReference>
<sequence>MTIASKLLISALALWAAIFPNKALSVLDAASSSLLNSFNAYYVYVVTLFLFFCIALTMIPSIAGQKLGDVSAQPEFSNFSWFSMMFGAGMGIGLMVFSTAEPLWHFGENPEIIGGDIEPHSDEAVQFAFRYAFLHYGLHPWGIYVVTGLCLGYFAHRYHLPLTIRSTLVPLLGKRLNGYIGHLLDITAIIATLLGIAVTIGYGIKQLIAGFNEITGVEWMMMATEISTTPQATKPALLMALFLVMFLSIVSAATGIGRGIRLLSNINLGLSCLLLLVFLIFGPLVFLLDLYGRASIDYLLALPAISVELFEPDTANGQWQEQGTILYWAWWIAFAPFVGLFLARISKGRTIREFIIGAMLAPAAMCFVWITLLGGTAIHLELSGMADKRIIEAPMSAQLFETLSVLLSENMFSGFAQLVSMLTVALILTFLITSADSGILVLNTIMTGGGNQAGLKHKIIWGLILSTVIAVLLISGGGSLQALQKAMIMGALPFSMVMLLMCLALAKDLIYRNHISNDPTK</sequence>
<dbReference type="PANTHER" id="PTHR30047">
    <property type="entry name" value="HIGH-AFFINITY CHOLINE TRANSPORT PROTEIN-RELATED"/>
    <property type="match status" value="1"/>
</dbReference>
<comment type="similarity">
    <text evidence="2">Belongs to the BCCT transporter (TC 2.A.15) family.</text>
</comment>
<evidence type="ECO:0000256" key="3">
    <source>
        <dbReference type="ARBA" id="ARBA00022448"/>
    </source>
</evidence>
<evidence type="ECO:0000256" key="7">
    <source>
        <dbReference type="ARBA" id="ARBA00023136"/>
    </source>
</evidence>
<dbReference type="OrthoDB" id="9775735at2"/>
<evidence type="ECO:0000313" key="9">
    <source>
        <dbReference type="EMBL" id="SEN33938.1"/>
    </source>
</evidence>
<name>A0A1H8FS58_9PROT</name>
<feature type="transmembrane region" description="Helical" evidence="8">
    <location>
        <begin position="79"/>
        <end position="100"/>
    </location>
</feature>
<dbReference type="GO" id="GO:0022857">
    <property type="term" value="F:transmembrane transporter activity"/>
    <property type="evidence" value="ECO:0007669"/>
    <property type="project" value="InterPro"/>
</dbReference>
<reference evidence="9 10" key="1">
    <citation type="submission" date="2016-10" db="EMBL/GenBank/DDBJ databases">
        <authorList>
            <person name="de Groot N.N."/>
        </authorList>
    </citation>
    <scope>NUCLEOTIDE SEQUENCE [LARGE SCALE GENOMIC DNA]</scope>
    <source>
        <strain evidence="9 10">Nm22</strain>
    </source>
</reference>
<feature type="transmembrane region" description="Helical" evidence="8">
    <location>
        <begin position="459"/>
        <end position="480"/>
    </location>
</feature>
<feature type="transmembrane region" description="Helical" evidence="8">
    <location>
        <begin position="355"/>
        <end position="378"/>
    </location>
</feature>
<keyword evidence="5 8" id="KW-0812">Transmembrane</keyword>
<dbReference type="InterPro" id="IPR000060">
    <property type="entry name" value="BCCT_transptr"/>
</dbReference>
<feature type="transmembrane region" description="Helical" evidence="8">
    <location>
        <begin position="41"/>
        <end position="59"/>
    </location>
</feature>
<dbReference type="PANTHER" id="PTHR30047:SF7">
    <property type="entry name" value="HIGH-AFFINITY CHOLINE TRANSPORT PROTEIN"/>
    <property type="match status" value="1"/>
</dbReference>
<evidence type="ECO:0000256" key="5">
    <source>
        <dbReference type="ARBA" id="ARBA00022692"/>
    </source>
</evidence>
<comment type="subcellular location">
    <subcellularLocation>
        <location evidence="1">Cell membrane</location>
        <topology evidence="1">Multi-pass membrane protein</topology>
    </subcellularLocation>
</comment>
<feature type="transmembrane region" description="Helical" evidence="8">
    <location>
        <begin position="325"/>
        <end position="343"/>
    </location>
</feature>
<evidence type="ECO:0000256" key="4">
    <source>
        <dbReference type="ARBA" id="ARBA00022475"/>
    </source>
</evidence>
<keyword evidence="7 8" id="KW-0472">Membrane</keyword>